<keyword evidence="4" id="KW-1185">Reference proteome</keyword>
<proteinExistence type="predicted"/>
<dbReference type="SUPFAM" id="SSF50729">
    <property type="entry name" value="PH domain-like"/>
    <property type="match status" value="1"/>
</dbReference>
<dbReference type="Gene3D" id="2.30.29.30">
    <property type="entry name" value="Pleckstrin-homology domain (PH domain)/Phosphotyrosine-binding domain (PTB)"/>
    <property type="match status" value="1"/>
</dbReference>
<feature type="region of interest" description="Disordered" evidence="1">
    <location>
        <begin position="262"/>
        <end position="306"/>
    </location>
</feature>
<dbReference type="PANTHER" id="PTHR15871:SF5">
    <property type="entry name" value="PX DOMAIN-CONTAINING PROTEIN"/>
    <property type="match status" value="1"/>
</dbReference>
<evidence type="ECO:0000313" key="4">
    <source>
        <dbReference type="Proteomes" id="UP000821866"/>
    </source>
</evidence>
<dbReference type="EMBL" id="JABSTU010000001">
    <property type="protein sequence ID" value="KAH8040317.1"/>
    <property type="molecule type" value="Genomic_DNA"/>
</dbReference>
<comment type="caution">
    <text evidence="3">The sequence shown here is derived from an EMBL/GenBank/DDBJ whole genome shotgun (WGS) entry which is preliminary data.</text>
</comment>
<dbReference type="PANTHER" id="PTHR15871">
    <property type="entry name" value="PH DOMAIN-CONTAINING PROTEIN"/>
    <property type="match status" value="1"/>
</dbReference>
<reference evidence="3" key="2">
    <citation type="submission" date="2021-09" db="EMBL/GenBank/DDBJ databases">
        <authorList>
            <person name="Jia N."/>
            <person name="Wang J."/>
            <person name="Shi W."/>
            <person name="Du L."/>
            <person name="Sun Y."/>
            <person name="Zhan W."/>
            <person name="Jiang J."/>
            <person name="Wang Q."/>
            <person name="Zhang B."/>
            <person name="Ji P."/>
            <person name="Sakyi L.B."/>
            <person name="Cui X."/>
            <person name="Yuan T."/>
            <person name="Jiang B."/>
            <person name="Yang W."/>
            <person name="Lam T.T.-Y."/>
            <person name="Chang Q."/>
            <person name="Ding S."/>
            <person name="Wang X."/>
            <person name="Zhu J."/>
            <person name="Ruan X."/>
            <person name="Zhao L."/>
            <person name="Wei J."/>
            <person name="Que T."/>
            <person name="Du C."/>
            <person name="Cheng J."/>
            <person name="Dai P."/>
            <person name="Han X."/>
            <person name="Huang E."/>
            <person name="Gao Y."/>
            <person name="Liu J."/>
            <person name="Shao H."/>
            <person name="Ye R."/>
            <person name="Li L."/>
            <person name="Wei W."/>
            <person name="Wang X."/>
            <person name="Wang C."/>
            <person name="Huo Q."/>
            <person name="Li W."/>
            <person name="Guo W."/>
            <person name="Chen H."/>
            <person name="Chen S."/>
            <person name="Zhou L."/>
            <person name="Zhou L."/>
            <person name="Ni X."/>
            <person name="Tian J."/>
            <person name="Zhou Y."/>
            <person name="Sheng Y."/>
            <person name="Liu T."/>
            <person name="Pan Y."/>
            <person name="Xia L."/>
            <person name="Li J."/>
            <person name="Zhao F."/>
            <person name="Cao W."/>
        </authorList>
    </citation>
    <scope>NUCLEOTIDE SEQUENCE</scope>
    <source>
        <strain evidence="3">Rmic-2018</strain>
        <tissue evidence="3">Larvae</tissue>
    </source>
</reference>
<dbReference type="Proteomes" id="UP000821866">
    <property type="component" value="Chromosome 1"/>
</dbReference>
<dbReference type="PROSITE" id="PS50003">
    <property type="entry name" value="PH_DOMAIN"/>
    <property type="match status" value="1"/>
</dbReference>
<dbReference type="VEuPathDB" id="VectorBase:LOC119188287"/>
<evidence type="ECO:0000259" key="2">
    <source>
        <dbReference type="PROSITE" id="PS50003"/>
    </source>
</evidence>
<feature type="compositionally biased region" description="Basic and acidic residues" evidence="1">
    <location>
        <begin position="270"/>
        <end position="288"/>
    </location>
</feature>
<evidence type="ECO:0000313" key="3">
    <source>
        <dbReference type="EMBL" id="KAH8040317.1"/>
    </source>
</evidence>
<feature type="compositionally biased region" description="Polar residues" evidence="1">
    <location>
        <begin position="289"/>
        <end position="303"/>
    </location>
</feature>
<name>A0A9J6F1W7_RHIMP</name>
<gene>
    <name evidence="3" type="ORF">HPB51_010097</name>
</gene>
<evidence type="ECO:0000256" key="1">
    <source>
        <dbReference type="SAM" id="MobiDB-lite"/>
    </source>
</evidence>
<reference evidence="3" key="1">
    <citation type="journal article" date="2020" name="Cell">
        <title>Large-Scale Comparative Analyses of Tick Genomes Elucidate Their Genetic Diversity and Vector Capacities.</title>
        <authorList>
            <consortium name="Tick Genome and Microbiome Consortium (TIGMIC)"/>
            <person name="Jia N."/>
            <person name="Wang J."/>
            <person name="Shi W."/>
            <person name="Du L."/>
            <person name="Sun Y."/>
            <person name="Zhan W."/>
            <person name="Jiang J.F."/>
            <person name="Wang Q."/>
            <person name="Zhang B."/>
            <person name="Ji P."/>
            <person name="Bell-Sakyi L."/>
            <person name="Cui X.M."/>
            <person name="Yuan T.T."/>
            <person name="Jiang B.G."/>
            <person name="Yang W.F."/>
            <person name="Lam T.T."/>
            <person name="Chang Q.C."/>
            <person name="Ding S.J."/>
            <person name="Wang X.J."/>
            <person name="Zhu J.G."/>
            <person name="Ruan X.D."/>
            <person name="Zhao L."/>
            <person name="Wei J.T."/>
            <person name="Ye R.Z."/>
            <person name="Que T.C."/>
            <person name="Du C.H."/>
            <person name="Zhou Y.H."/>
            <person name="Cheng J.X."/>
            <person name="Dai P.F."/>
            <person name="Guo W.B."/>
            <person name="Han X.H."/>
            <person name="Huang E.J."/>
            <person name="Li L.F."/>
            <person name="Wei W."/>
            <person name="Gao Y.C."/>
            <person name="Liu J.Z."/>
            <person name="Shao H.Z."/>
            <person name="Wang X."/>
            <person name="Wang C.C."/>
            <person name="Yang T.C."/>
            <person name="Huo Q.B."/>
            <person name="Li W."/>
            <person name="Chen H.Y."/>
            <person name="Chen S.E."/>
            <person name="Zhou L.G."/>
            <person name="Ni X.B."/>
            <person name="Tian J.H."/>
            <person name="Sheng Y."/>
            <person name="Liu T."/>
            <person name="Pan Y.S."/>
            <person name="Xia L.Y."/>
            <person name="Li J."/>
            <person name="Zhao F."/>
            <person name="Cao W.C."/>
        </authorList>
    </citation>
    <scope>NUCLEOTIDE SEQUENCE</scope>
    <source>
        <strain evidence="3">Rmic-2018</strain>
    </source>
</reference>
<feature type="compositionally biased region" description="Polar residues" evidence="1">
    <location>
        <begin position="150"/>
        <end position="160"/>
    </location>
</feature>
<protein>
    <recommendedName>
        <fullName evidence="2">PH domain-containing protein</fullName>
    </recommendedName>
</protein>
<dbReference type="SMART" id="SM00233">
    <property type="entry name" value="PH"/>
    <property type="match status" value="1"/>
</dbReference>
<sequence length="375" mass="42097">MGVPSSVADIPPATSFAKPCKKGTLTKLVGRRWIFLPVWKERYCVLDGNKLYYYDSETSKGKNSHCGVINLDLYDLCEEYESKSVQNGFVITNTNRGFFDECHTFSAGTLPEVCDWIAHIRTQLNQSIVQKRTSFLRKSLAKRKTRKSLESQANVESSPQVPDLTLDIPGKEPLESITKNRAKGPAGRRLPQRKSQMPKKWSRLSYRNTIILQSLSQEVSSHKGLTAHRQEAVAEELEATELGAKIETDKPRPASALLYHYSSSEDDETDKTREPESASQTEDARESGHTSPDGSLTLNTHSETMQDRLRKLREELSCHVDDVTMKSLLERLSYCELELQVAVQTVQQVLDEASAMLAKTKGATKQQQQQPPVPA</sequence>
<feature type="domain" description="PH" evidence="2">
    <location>
        <begin position="18"/>
        <end position="125"/>
    </location>
</feature>
<dbReference type="Pfam" id="PF00169">
    <property type="entry name" value="PH"/>
    <property type="match status" value="1"/>
</dbReference>
<dbReference type="InterPro" id="IPR043448">
    <property type="entry name" value="PKHO1/2"/>
</dbReference>
<organism evidence="3 4">
    <name type="scientific">Rhipicephalus microplus</name>
    <name type="common">Cattle tick</name>
    <name type="synonym">Boophilus microplus</name>
    <dbReference type="NCBI Taxonomy" id="6941"/>
    <lineage>
        <taxon>Eukaryota</taxon>
        <taxon>Metazoa</taxon>
        <taxon>Ecdysozoa</taxon>
        <taxon>Arthropoda</taxon>
        <taxon>Chelicerata</taxon>
        <taxon>Arachnida</taxon>
        <taxon>Acari</taxon>
        <taxon>Parasitiformes</taxon>
        <taxon>Ixodida</taxon>
        <taxon>Ixodoidea</taxon>
        <taxon>Ixodidae</taxon>
        <taxon>Rhipicephalinae</taxon>
        <taxon>Rhipicephalus</taxon>
        <taxon>Boophilus</taxon>
    </lineage>
</organism>
<dbReference type="InterPro" id="IPR011993">
    <property type="entry name" value="PH-like_dom_sf"/>
</dbReference>
<feature type="compositionally biased region" description="Basic residues" evidence="1">
    <location>
        <begin position="190"/>
        <end position="201"/>
    </location>
</feature>
<feature type="region of interest" description="Disordered" evidence="1">
    <location>
        <begin position="146"/>
        <end position="201"/>
    </location>
</feature>
<accession>A0A9J6F1W7</accession>
<dbReference type="CDD" id="cd00821">
    <property type="entry name" value="PH"/>
    <property type="match status" value="1"/>
</dbReference>
<dbReference type="InterPro" id="IPR001849">
    <property type="entry name" value="PH_domain"/>
</dbReference>
<dbReference type="AlphaFoldDB" id="A0A9J6F1W7"/>